<dbReference type="InParanoid" id="G0PEA3"/>
<evidence type="ECO:0000256" key="11">
    <source>
        <dbReference type="SAM" id="MobiDB-lite"/>
    </source>
</evidence>
<dbReference type="GO" id="GO:0003700">
    <property type="term" value="F:DNA-binding transcription factor activity"/>
    <property type="evidence" value="ECO:0007669"/>
    <property type="project" value="InterPro"/>
</dbReference>
<dbReference type="PANTHER" id="PTHR24082">
    <property type="entry name" value="NUCLEAR HORMONE RECEPTOR"/>
    <property type="match status" value="1"/>
</dbReference>
<feature type="region of interest" description="Disordered" evidence="11">
    <location>
        <begin position="631"/>
        <end position="697"/>
    </location>
</feature>
<dbReference type="Gene3D" id="3.30.50.10">
    <property type="entry name" value="Erythroid Transcription Factor GATA-1, subunit A"/>
    <property type="match status" value="1"/>
</dbReference>
<evidence type="ECO:0000256" key="8">
    <source>
        <dbReference type="ARBA" id="ARBA00023170"/>
    </source>
</evidence>
<evidence type="ECO:0000313" key="14">
    <source>
        <dbReference type="Proteomes" id="UP000008068"/>
    </source>
</evidence>
<keyword evidence="10" id="KW-0175">Coiled coil</keyword>
<proteinExistence type="inferred from homology"/>
<evidence type="ECO:0000256" key="10">
    <source>
        <dbReference type="SAM" id="Coils"/>
    </source>
</evidence>
<dbReference type="InterPro" id="IPR001628">
    <property type="entry name" value="Znf_hrmn_rcpt"/>
</dbReference>
<feature type="coiled-coil region" evidence="10">
    <location>
        <begin position="167"/>
        <end position="211"/>
    </location>
</feature>
<evidence type="ECO:0000313" key="13">
    <source>
        <dbReference type="EMBL" id="EGT52854.1"/>
    </source>
</evidence>
<feature type="compositionally biased region" description="Basic and acidic residues" evidence="11">
    <location>
        <begin position="535"/>
        <end position="545"/>
    </location>
</feature>
<dbReference type="Pfam" id="PF00105">
    <property type="entry name" value="zf-C4"/>
    <property type="match status" value="1"/>
</dbReference>
<keyword evidence="9" id="KW-0539">Nucleus</keyword>
<dbReference type="SUPFAM" id="SSF57716">
    <property type="entry name" value="Glucocorticoid receptor-like (DNA-binding domain)"/>
    <property type="match status" value="1"/>
</dbReference>
<dbReference type="Proteomes" id="UP000008068">
    <property type="component" value="Unassembled WGS sequence"/>
</dbReference>
<dbReference type="PROSITE" id="PS51030">
    <property type="entry name" value="NUCLEAR_REC_DBD_2"/>
    <property type="match status" value="1"/>
</dbReference>
<evidence type="ECO:0000256" key="7">
    <source>
        <dbReference type="ARBA" id="ARBA00023163"/>
    </source>
</evidence>
<dbReference type="GO" id="GO:0043565">
    <property type="term" value="F:sequence-specific DNA binding"/>
    <property type="evidence" value="ECO:0007669"/>
    <property type="project" value="InterPro"/>
</dbReference>
<feature type="region of interest" description="Disordered" evidence="11">
    <location>
        <begin position="535"/>
        <end position="597"/>
    </location>
</feature>
<accession>G0PEA3</accession>
<evidence type="ECO:0000256" key="3">
    <source>
        <dbReference type="ARBA" id="ARBA00022771"/>
    </source>
</evidence>
<dbReference type="GO" id="GO:0008270">
    <property type="term" value="F:zinc ion binding"/>
    <property type="evidence" value="ECO:0007669"/>
    <property type="project" value="UniProtKB-KW"/>
</dbReference>
<dbReference type="PROSITE" id="PS00031">
    <property type="entry name" value="NUCLEAR_REC_DBD_1"/>
    <property type="match status" value="1"/>
</dbReference>
<gene>
    <name evidence="13" type="ORF">CAEBREN_16733</name>
</gene>
<evidence type="ECO:0000256" key="2">
    <source>
        <dbReference type="ARBA" id="ARBA00022723"/>
    </source>
</evidence>
<evidence type="ECO:0000256" key="1">
    <source>
        <dbReference type="ARBA" id="ARBA00005993"/>
    </source>
</evidence>
<sequence>MDLHENGKQSTSSDKNQCASTEEGGSANILNETTSEKQSVRVYGRAKRTFPEWKEMRREQRREERAKERARREKLYIQKLADEGQPPPTAEMLAKFIQDQEKDEQAEIPVFTAMRAAVMQDLSDAHDYLVKEYQLGKYHAMTKEEKYIYNQKRNKNKIWTLEEVTAKFKEEEERKRERLELKAARKRKKIMKVAQKEKKEILNKKSQEQINEHPQSVETKKRQRLTAHRRWLLTAGRKEEQYGETSSEPVGTYLRRRVLEVQERKQAEMEELEKWRKREVAKFLGVSENQDKIEKYNGPQLPQQPLDRHPYTASTLQNDSVCTTRIVQPTNHGSEMYKELPSTEESIDEERRKNPELFPLMGEVNQEETECQDEMEMYDADNFFYPSQPSTDHNRSPVVVNTVVIEMPSSPSSSSQTTEECKVCGDRAKGFHYGVMTCEGCKAFFRRNKGNPPASRCLKHGNCEMTARRRTNCQPCRFKKCLEAGMIENEGKQVLRLRNSPAIPENTTKEANDHQTPQEREVYRILKEFSEVLKNQEKNETREPLGRLSDAVSYSKTARKDPVRMTNKSTKTGNPIMEKESQLEEESVRKTTDGKTERSAKEKMKIIIDYKKFVDKKKEVQMQKLASMKAKYQAMSPEERRVFNAKNKKQLTNEEKEKRNADGRARYHAMKNDAGRKSDVSDVGKQKEVMQKPPKEK</sequence>
<keyword evidence="2" id="KW-0479">Metal-binding</keyword>
<dbReference type="EMBL" id="GL380311">
    <property type="protein sequence ID" value="EGT52854.1"/>
    <property type="molecule type" value="Genomic_DNA"/>
</dbReference>
<dbReference type="InterPro" id="IPR050234">
    <property type="entry name" value="Nuclear_hormone_rcpt_NR1"/>
</dbReference>
<feature type="compositionally biased region" description="Basic and acidic residues" evidence="11">
    <location>
        <begin position="577"/>
        <end position="597"/>
    </location>
</feature>
<feature type="region of interest" description="Disordered" evidence="11">
    <location>
        <begin position="1"/>
        <end position="41"/>
    </location>
</feature>
<reference evidence="14" key="1">
    <citation type="submission" date="2011-07" db="EMBL/GenBank/DDBJ databases">
        <authorList>
            <consortium name="Caenorhabditis brenneri Sequencing and Analysis Consortium"/>
            <person name="Wilson R.K."/>
        </authorList>
    </citation>
    <scope>NUCLEOTIDE SEQUENCE [LARGE SCALE GENOMIC DNA]</scope>
    <source>
        <strain evidence="14">PB2801</strain>
    </source>
</reference>
<dbReference type="eggNOG" id="KOG4846">
    <property type="taxonomic scope" value="Eukaryota"/>
</dbReference>
<dbReference type="PRINTS" id="PR00047">
    <property type="entry name" value="STROIDFINGER"/>
</dbReference>
<protein>
    <recommendedName>
        <fullName evidence="12">Nuclear receptor domain-containing protein</fullName>
    </recommendedName>
</protein>
<feature type="compositionally biased region" description="Basic and acidic residues" evidence="11">
    <location>
        <begin position="651"/>
        <end position="697"/>
    </location>
</feature>
<dbReference type="AlphaFoldDB" id="G0PEA3"/>
<name>G0PEA3_CAEBE</name>
<feature type="compositionally biased region" description="Polar residues" evidence="11">
    <location>
        <begin position="8"/>
        <end position="20"/>
    </location>
</feature>
<keyword evidence="7" id="KW-0804">Transcription</keyword>
<organism evidence="14">
    <name type="scientific">Caenorhabditis brenneri</name>
    <name type="common">Nematode worm</name>
    <dbReference type="NCBI Taxonomy" id="135651"/>
    <lineage>
        <taxon>Eukaryota</taxon>
        <taxon>Metazoa</taxon>
        <taxon>Ecdysozoa</taxon>
        <taxon>Nematoda</taxon>
        <taxon>Chromadorea</taxon>
        <taxon>Rhabditida</taxon>
        <taxon>Rhabditina</taxon>
        <taxon>Rhabditomorpha</taxon>
        <taxon>Rhabditoidea</taxon>
        <taxon>Rhabditidae</taxon>
        <taxon>Peloderinae</taxon>
        <taxon>Caenorhabditis</taxon>
    </lineage>
</organism>
<evidence type="ECO:0000256" key="4">
    <source>
        <dbReference type="ARBA" id="ARBA00022833"/>
    </source>
</evidence>
<keyword evidence="6" id="KW-0238">DNA-binding</keyword>
<dbReference type="HOGENOM" id="CLU_395496_0_0_1"/>
<dbReference type="CDD" id="cd06916">
    <property type="entry name" value="NR_DBD_like"/>
    <property type="match status" value="1"/>
</dbReference>
<dbReference type="InterPro" id="IPR013088">
    <property type="entry name" value="Znf_NHR/GATA"/>
</dbReference>
<keyword evidence="8" id="KW-0675">Receptor</keyword>
<evidence type="ECO:0000256" key="9">
    <source>
        <dbReference type="ARBA" id="ARBA00023242"/>
    </source>
</evidence>
<evidence type="ECO:0000256" key="5">
    <source>
        <dbReference type="ARBA" id="ARBA00023015"/>
    </source>
</evidence>
<keyword evidence="14" id="KW-1185">Reference proteome</keyword>
<keyword evidence="4" id="KW-0862">Zinc</keyword>
<comment type="similarity">
    <text evidence="1">Belongs to the nuclear hormone receptor family.</text>
</comment>
<keyword evidence="5" id="KW-0805">Transcription regulation</keyword>
<dbReference type="SMART" id="SM00399">
    <property type="entry name" value="ZnF_C4"/>
    <property type="match status" value="1"/>
</dbReference>
<dbReference type="STRING" id="135651.G0PEA3"/>
<feature type="domain" description="Nuclear receptor" evidence="12">
    <location>
        <begin position="418"/>
        <end position="493"/>
    </location>
</feature>
<evidence type="ECO:0000256" key="6">
    <source>
        <dbReference type="ARBA" id="ARBA00023125"/>
    </source>
</evidence>
<evidence type="ECO:0000259" key="12">
    <source>
        <dbReference type="PROSITE" id="PS51030"/>
    </source>
</evidence>
<keyword evidence="3" id="KW-0863">Zinc-finger</keyword>